<name>A0AAE0GD82_9CHLO</name>
<dbReference type="Gene3D" id="2.10.25.10">
    <property type="entry name" value="Laminin"/>
    <property type="match status" value="1"/>
</dbReference>
<accession>A0AAE0GD82</accession>
<dbReference type="AlphaFoldDB" id="A0AAE0GD82"/>
<feature type="non-terminal residue" evidence="1">
    <location>
        <position position="190"/>
    </location>
</feature>
<proteinExistence type="predicted"/>
<organism evidence="1 2">
    <name type="scientific">Cymbomonas tetramitiformis</name>
    <dbReference type="NCBI Taxonomy" id="36881"/>
    <lineage>
        <taxon>Eukaryota</taxon>
        <taxon>Viridiplantae</taxon>
        <taxon>Chlorophyta</taxon>
        <taxon>Pyramimonadophyceae</taxon>
        <taxon>Pyramimonadales</taxon>
        <taxon>Pyramimonadaceae</taxon>
        <taxon>Cymbomonas</taxon>
    </lineage>
</organism>
<sequence>MNVTDDLQADFVSSLASFAGISSSSISVTSVFDSASTGSRRRLQQTTAGSLTTYMLFYEDDVSNGVDPNQFLATAISSPSSVFAGSSNTLLSTAEVNVVAAAWEGAGGNALASDGLTVAEARGYQCKACPSGYEGDGVECADLDECAVTPNGGCDNATACINLPDGAGRSCTMCPEGMTGSGETECIDDN</sequence>
<reference evidence="1 2" key="1">
    <citation type="journal article" date="2015" name="Genome Biol. Evol.">
        <title>Comparative Genomics of a Bacterivorous Green Alga Reveals Evolutionary Causalities and Consequences of Phago-Mixotrophic Mode of Nutrition.</title>
        <authorList>
            <person name="Burns J.A."/>
            <person name="Paasch A."/>
            <person name="Narechania A."/>
            <person name="Kim E."/>
        </authorList>
    </citation>
    <scope>NUCLEOTIDE SEQUENCE [LARGE SCALE GENOMIC DNA]</scope>
    <source>
        <strain evidence="1 2">PLY_AMNH</strain>
    </source>
</reference>
<evidence type="ECO:0000313" key="2">
    <source>
        <dbReference type="Proteomes" id="UP001190700"/>
    </source>
</evidence>
<dbReference type="Proteomes" id="UP001190700">
    <property type="component" value="Unassembled WGS sequence"/>
</dbReference>
<gene>
    <name evidence="1" type="ORF">CYMTET_15882</name>
</gene>
<keyword evidence="2" id="KW-1185">Reference proteome</keyword>
<dbReference type="EMBL" id="LGRX02006822">
    <property type="protein sequence ID" value="KAK3276029.1"/>
    <property type="molecule type" value="Genomic_DNA"/>
</dbReference>
<dbReference type="PANTHER" id="PTHR10199:SF100">
    <property type="entry name" value="THROMBOSPONDIN, ISOFORM A"/>
    <property type="match status" value="1"/>
</dbReference>
<dbReference type="PANTHER" id="PTHR10199">
    <property type="entry name" value="THROMBOSPONDIN"/>
    <property type="match status" value="1"/>
</dbReference>
<dbReference type="SUPFAM" id="SSF57184">
    <property type="entry name" value="Growth factor receptor domain"/>
    <property type="match status" value="1"/>
</dbReference>
<comment type="caution">
    <text evidence="1">The sequence shown here is derived from an EMBL/GenBank/DDBJ whole genome shotgun (WGS) entry which is preliminary data.</text>
</comment>
<evidence type="ECO:0000313" key="1">
    <source>
        <dbReference type="EMBL" id="KAK3276029.1"/>
    </source>
</evidence>
<protein>
    <submittedName>
        <fullName evidence="1">Uncharacterized protein</fullName>
    </submittedName>
</protein>
<dbReference type="InterPro" id="IPR009030">
    <property type="entry name" value="Growth_fac_rcpt_cys_sf"/>
</dbReference>